<dbReference type="Proteomes" id="UP000184694">
    <property type="component" value="Unassembled WGS sequence"/>
</dbReference>
<dbReference type="Pfam" id="PF05359">
    <property type="entry name" value="DUF748"/>
    <property type="match status" value="2"/>
</dbReference>
<keyword evidence="2" id="KW-1133">Transmembrane helix</keyword>
<dbReference type="PANTHER" id="PTHR30441:SF8">
    <property type="entry name" value="DUF748 DOMAIN-CONTAINING PROTEIN"/>
    <property type="match status" value="1"/>
</dbReference>
<feature type="region of interest" description="Disordered" evidence="1">
    <location>
        <begin position="358"/>
        <end position="401"/>
    </location>
</feature>
<dbReference type="GO" id="GO:0090313">
    <property type="term" value="P:regulation of protein targeting to membrane"/>
    <property type="evidence" value="ECO:0007669"/>
    <property type="project" value="TreeGrafter"/>
</dbReference>
<sequence length="1250" mass="135153">MNRKFFFATRARKVTTITITTLLSLFLLYVLVGFLVIAPVAKWQLEEQLPPVLQRNVTIGNISVNPLTLRVEFTDIAVVKKDGDGNLFSIGMFEAQLSGKSIFALAPIVEHVRIVKPNFNVTRYKDDTLSIDDILKHLAKQAEESVAEPKEKEKDKRIFPFKVLNLIMEDGHIVFNDEKEDTVQTISELSLAIPLASSFESDLHEAVKPKLSMLINGTPFDLDGSTYPFSNNLLTKFSFSTDKIPLSRYWRYVPVDSPVALTSGDMQISINLGFSRPEGEPLELHVDGKVELTDLGLTKKDKSEVLKVPQLVVNLKDFSLAEKKVIFQNIEIDSPYVEVHRQKDNLINWATYFKPEKDDSAKSASQNESKNAAANSTESTKPIGSNDEVKKAATPNESTAKHVEEEQPFIVIVESFTIKKGKVLFQDSTVPGPFAITLSPVDVTVKNITTEPNNAAEVAITIGDNKMIEVVGGVAVSPVAADLKASIKGLGLAQFMPYIASATPAKIGSGALSAAANIQVSSGDSSQVLVKVANGNIQLQNLAVTGKDFKKAPIFLQTLVVDGANVDLQQQSVSIGNISFITPDITITRSKNGIDLISLLVAEQKGSGLKESEPAPKAKKAASGGSAWKLRIQGVAVKNGKITLHDTALQKTVITSLKDVAITASDISLDNKPAAFSVSTGVNDKSKINAKGTFAHSPLAVDADVNIKDINIPDFAEYINEHTDVTITKGTVSATAKGKVAVPETGDPKITVTGDVTVNNVSADNKVENERLGSVKQVAVKKATFDSAKNSATIESVTIDKPQTEVILRRDGSVSLARAAGKSKGKQTPKVKQPTKTSPRGKGSAIQASTQPFSLSIGAIKVRNGAVTFQDTSVTPKVILDVENIAASYKQFSLAGKKPSPVSVSATLKGRSIKASGMVNPMVSPIALNMTLKLDDVGLDAFSPYTVKYIAYPVKSGSLNADVKLKIQQNKLNADNNLLFEDFTLGERNAQSKAPSVPIKLGLSLMRQPNGDIPINLPVTGNLNDPNFHLSQIIATTLVNIVVKAAISPFTLLGSLIGDLSPDEAQYVVFKPGSAVLPKSDAQKLAKIASVLKTKPSITMECLGYYNPEIDVKGLRDRAVTMAVKQEWYNSLSSATKKNINLEDAPVPKYNYDEYLEAAYENAPELKEHPRPGGFLGYKDQTREQMEEYLRKTADTSHEALRKLALDRANAVREVIIKNSPQLEGRVTAVQAGSSKQDKHATSVQLQLKQ</sequence>
<dbReference type="GO" id="GO:0005886">
    <property type="term" value="C:plasma membrane"/>
    <property type="evidence" value="ECO:0007669"/>
    <property type="project" value="TreeGrafter"/>
</dbReference>
<dbReference type="Gene3D" id="3.30.1330.60">
    <property type="entry name" value="OmpA-like domain"/>
    <property type="match status" value="1"/>
</dbReference>
<feature type="region of interest" description="Disordered" evidence="1">
    <location>
        <begin position="1229"/>
        <end position="1250"/>
    </location>
</feature>
<dbReference type="OrthoDB" id="9757969at2"/>
<evidence type="ECO:0000256" key="2">
    <source>
        <dbReference type="SAM" id="Phobius"/>
    </source>
</evidence>
<dbReference type="InterPro" id="IPR052894">
    <property type="entry name" value="AsmA-related"/>
</dbReference>
<proteinExistence type="predicted"/>
<keyword evidence="2" id="KW-0812">Transmembrane</keyword>
<gene>
    <name evidence="3" type="ORF">SAMN02745161_0788</name>
</gene>
<evidence type="ECO:0000313" key="4">
    <source>
        <dbReference type="Proteomes" id="UP000184694"/>
    </source>
</evidence>
<dbReference type="AlphaFoldDB" id="A0A1N6E8B6"/>
<dbReference type="PANTHER" id="PTHR30441">
    <property type="entry name" value="DUF748 DOMAIN-CONTAINING PROTEIN"/>
    <property type="match status" value="1"/>
</dbReference>
<feature type="compositionally biased region" description="Polar residues" evidence="1">
    <location>
        <begin position="362"/>
        <end position="383"/>
    </location>
</feature>
<protein>
    <recommendedName>
        <fullName evidence="5">DUF748 domain-containing protein</fullName>
    </recommendedName>
</protein>
<accession>A0A1N6E8B6</accession>
<reference evidence="4" key="1">
    <citation type="submission" date="2016-11" db="EMBL/GenBank/DDBJ databases">
        <authorList>
            <person name="Varghese N."/>
            <person name="Submissions S."/>
        </authorList>
    </citation>
    <scope>NUCLEOTIDE SEQUENCE [LARGE SCALE GENOMIC DNA]</scope>
    <source>
        <strain evidence="4">DSM 17456</strain>
    </source>
</reference>
<dbReference type="STRING" id="1121457.SAMN02745161_0788"/>
<name>A0A1N6E8B6_9BACT</name>
<dbReference type="EMBL" id="FSRG01000003">
    <property type="protein sequence ID" value="SIN79279.1"/>
    <property type="molecule type" value="Genomic_DNA"/>
</dbReference>
<organism evidence="3 4">
    <name type="scientific">Halodesulfovibrio marinisediminis DSM 17456</name>
    <dbReference type="NCBI Taxonomy" id="1121457"/>
    <lineage>
        <taxon>Bacteria</taxon>
        <taxon>Pseudomonadati</taxon>
        <taxon>Thermodesulfobacteriota</taxon>
        <taxon>Desulfovibrionia</taxon>
        <taxon>Desulfovibrionales</taxon>
        <taxon>Desulfovibrionaceae</taxon>
        <taxon>Halodesulfovibrio</taxon>
    </lineage>
</organism>
<dbReference type="InterPro" id="IPR008023">
    <property type="entry name" value="DUF748"/>
</dbReference>
<dbReference type="RefSeq" id="WP_074215628.1">
    <property type="nucleotide sequence ID" value="NZ_FSRG01000003.1"/>
</dbReference>
<evidence type="ECO:0008006" key="5">
    <source>
        <dbReference type="Google" id="ProtNLM"/>
    </source>
</evidence>
<feature type="region of interest" description="Disordered" evidence="1">
    <location>
        <begin position="817"/>
        <end position="847"/>
    </location>
</feature>
<keyword evidence="4" id="KW-1185">Reference proteome</keyword>
<evidence type="ECO:0000256" key="1">
    <source>
        <dbReference type="SAM" id="MobiDB-lite"/>
    </source>
</evidence>
<dbReference type="InterPro" id="IPR036737">
    <property type="entry name" value="OmpA-like_sf"/>
</dbReference>
<keyword evidence="2" id="KW-0472">Membrane</keyword>
<feature type="transmembrane region" description="Helical" evidence="2">
    <location>
        <begin position="21"/>
        <end position="41"/>
    </location>
</feature>
<evidence type="ECO:0000313" key="3">
    <source>
        <dbReference type="EMBL" id="SIN79279.1"/>
    </source>
</evidence>